<dbReference type="Proteomes" id="UP001142489">
    <property type="component" value="Unassembled WGS sequence"/>
</dbReference>
<feature type="region of interest" description="Disordered" evidence="1">
    <location>
        <begin position="204"/>
        <end position="226"/>
    </location>
</feature>
<accession>A0A9Q0Y824</accession>
<protein>
    <submittedName>
        <fullName evidence="2">Uncharacterized protein</fullName>
    </submittedName>
</protein>
<comment type="caution">
    <text evidence="2">The sequence shown here is derived from an EMBL/GenBank/DDBJ whole genome shotgun (WGS) entry which is preliminary data.</text>
</comment>
<evidence type="ECO:0000313" key="3">
    <source>
        <dbReference type="Proteomes" id="UP001142489"/>
    </source>
</evidence>
<feature type="region of interest" description="Disordered" evidence="1">
    <location>
        <begin position="53"/>
        <end position="101"/>
    </location>
</feature>
<feature type="compositionally biased region" description="Acidic residues" evidence="1">
    <location>
        <begin position="64"/>
        <end position="77"/>
    </location>
</feature>
<sequence>MTAPTSTMPTTQASCSDLTSVFIPRPHLPTFSLHFNGTQWVFHTVLDSTSLKQQQLSTSSPPLDPEDSSPPFEEETGDGPQLVTAPHSDIEEHTSPSSSESMRNYSNFILCMKLVDLPVHHPKPCHTDLLYGNISSEDFASVHLGVIPSFLSMAEGSFKNISSQSVSRMTESLYKVFDDKAPFLVKHPHPNSVVIAASQVQSRTKQVPIPPSKEGRKLDSVGVQNI</sequence>
<evidence type="ECO:0000313" key="2">
    <source>
        <dbReference type="EMBL" id="KAJ7345895.1"/>
    </source>
</evidence>
<reference evidence="2" key="1">
    <citation type="journal article" date="2023" name="DNA Res.">
        <title>Chromosome-level genome assembly of Phrynocephalus forsythii using third-generation DNA sequencing and Hi-C analysis.</title>
        <authorList>
            <person name="Qi Y."/>
            <person name="Zhao W."/>
            <person name="Zhao Y."/>
            <person name="Niu C."/>
            <person name="Cao S."/>
            <person name="Zhang Y."/>
        </authorList>
    </citation>
    <scope>NUCLEOTIDE SEQUENCE</scope>
    <source>
        <tissue evidence="2">Muscle</tissue>
    </source>
</reference>
<proteinExistence type="predicted"/>
<evidence type="ECO:0000256" key="1">
    <source>
        <dbReference type="SAM" id="MobiDB-lite"/>
    </source>
</evidence>
<dbReference type="AlphaFoldDB" id="A0A9Q0Y824"/>
<organism evidence="2 3">
    <name type="scientific">Phrynocephalus forsythii</name>
    <dbReference type="NCBI Taxonomy" id="171643"/>
    <lineage>
        <taxon>Eukaryota</taxon>
        <taxon>Metazoa</taxon>
        <taxon>Chordata</taxon>
        <taxon>Craniata</taxon>
        <taxon>Vertebrata</taxon>
        <taxon>Euteleostomi</taxon>
        <taxon>Lepidosauria</taxon>
        <taxon>Squamata</taxon>
        <taxon>Bifurcata</taxon>
        <taxon>Unidentata</taxon>
        <taxon>Episquamata</taxon>
        <taxon>Toxicofera</taxon>
        <taxon>Iguania</taxon>
        <taxon>Acrodonta</taxon>
        <taxon>Agamidae</taxon>
        <taxon>Agaminae</taxon>
        <taxon>Phrynocephalus</taxon>
    </lineage>
</organism>
<name>A0A9Q0Y824_9SAUR</name>
<keyword evidence="3" id="KW-1185">Reference proteome</keyword>
<dbReference type="EMBL" id="JAPFRF010000001">
    <property type="protein sequence ID" value="KAJ7345895.1"/>
    <property type="molecule type" value="Genomic_DNA"/>
</dbReference>
<gene>
    <name evidence="2" type="ORF">JRQ81_001845</name>
</gene>
<dbReference type="OrthoDB" id="9050411at2759"/>